<dbReference type="PANTHER" id="PTHR13420:SF7">
    <property type="entry name" value="UPF0235 PROTEIN C15ORF40"/>
    <property type="match status" value="1"/>
</dbReference>
<sequence>MKVSVKVNPASKIEQIQPSLDGSLKVWLKAKPKNGEANRALVKLLANYYKVSKSHIQIISGLTSRNKVVEIES</sequence>
<dbReference type="SUPFAM" id="SSF69786">
    <property type="entry name" value="YggU-like"/>
    <property type="match status" value="1"/>
</dbReference>
<evidence type="ECO:0000256" key="2">
    <source>
        <dbReference type="HAMAP-Rule" id="MF_00634"/>
    </source>
</evidence>
<dbReference type="HAMAP" id="MF_00634">
    <property type="entry name" value="UPF0235"/>
    <property type="match status" value="1"/>
</dbReference>
<dbReference type="PANTHER" id="PTHR13420">
    <property type="entry name" value="UPF0235 PROTEIN C15ORF40"/>
    <property type="match status" value="1"/>
</dbReference>
<evidence type="ECO:0000256" key="1">
    <source>
        <dbReference type="ARBA" id="ARBA00010364"/>
    </source>
</evidence>
<dbReference type="SMART" id="SM01152">
    <property type="entry name" value="DUF167"/>
    <property type="match status" value="1"/>
</dbReference>
<accession>A0A2M6YCB6</accession>
<dbReference type="Pfam" id="PF02594">
    <property type="entry name" value="DUF167"/>
    <property type="match status" value="1"/>
</dbReference>
<reference evidence="4" key="1">
    <citation type="submission" date="2017-09" db="EMBL/GenBank/DDBJ databases">
        <title>Depth-based differentiation of microbial function through sediment-hosted aquifers and enrichment of novel symbionts in the deep terrestrial subsurface.</title>
        <authorList>
            <person name="Probst A.J."/>
            <person name="Ladd B."/>
            <person name="Jarett J.K."/>
            <person name="Geller-Mcgrath D.E."/>
            <person name="Sieber C.M.K."/>
            <person name="Emerson J.B."/>
            <person name="Anantharaman K."/>
            <person name="Thomas B.C."/>
            <person name="Malmstrom R."/>
            <person name="Stieglmeier M."/>
            <person name="Klingl A."/>
            <person name="Woyke T."/>
            <person name="Ryan C.M."/>
            <person name="Banfield J.F."/>
        </authorList>
    </citation>
    <scope>NUCLEOTIDE SEQUENCE [LARGE SCALE GENOMIC DNA]</scope>
</reference>
<dbReference type="EMBL" id="PEXI01000049">
    <property type="protein sequence ID" value="PIU24335.1"/>
    <property type="molecule type" value="Genomic_DNA"/>
</dbReference>
<dbReference type="Proteomes" id="UP000229896">
    <property type="component" value="Unassembled WGS sequence"/>
</dbReference>
<dbReference type="InterPro" id="IPR036591">
    <property type="entry name" value="YggU-like_sf"/>
</dbReference>
<dbReference type="Gene3D" id="3.30.1200.10">
    <property type="entry name" value="YggU-like"/>
    <property type="match status" value="1"/>
</dbReference>
<comment type="similarity">
    <text evidence="1 2">Belongs to the UPF0235 family.</text>
</comment>
<evidence type="ECO:0000313" key="4">
    <source>
        <dbReference type="Proteomes" id="UP000229896"/>
    </source>
</evidence>
<dbReference type="AlphaFoldDB" id="A0A2M6YCB6"/>
<gene>
    <name evidence="3" type="ORF">COT12_01515</name>
</gene>
<organism evidence="3 4">
    <name type="scientific">Candidatus Berkelbacteria bacterium CG08_land_8_20_14_0_20_39_8</name>
    <dbReference type="NCBI Taxonomy" id="1974511"/>
    <lineage>
        <taxon>Bacteria</taxon>
        <taxon>Candidatus Berkelbacteria</taxon>
    </lineage>
</organism>
<dbReference type="GO" id="GO:0005737">
    <property type="term" value="C:cytoplasm"/>
    <property type="evidence" value="ECO:0007669"/>
    <property type="project" value="TreeGrafter"/>
</dbReference>
<name>A0A2M6YCB6_9BACT</name>
<evidence type="ECO:0000313" key="3">
    <source>
        <dbReference type="EMBL" id="PIU24335.1"/>
    </source>
</evidence>
<comment type="caution">
    <text evidence="3">The sequence shown here is derived from an EMBL/GenBank/DDBJ whole genome shotgun (WGS) entry which is preliminary data.</text>
</comment>
<proteinExistence type="inferred from homology"/>
<dbReference type="NCBIfam" id="TIGR00251">
    <property type="entry name" value="DUF167 family protein"/>
    <property type="match status" value="1"/>
</dbReference>
<protein>
    <recommendedName>
        <fullName evidence="2">UPF0235 protein COT12_01515</fullName>
    </recommendedName>
</protein>
<dbReference type="InterPro" id="IPR003746">
    <property type="entry name" value="DUF167"/>
</dbReference>